<proteinExistence type="predicted"/>
<accession>A0A2T6AR89</accession>
<keyword evidence="2" id="KW-1185">Reference proteome</keyword>
<evidence type="ECO:0000313" key="1">
    <source>
        <dbReference type="EMBL" id="PTX46317.1"/>
    </source>
</evidence>
<sequence length="87" mass="9642">MTTINPASGNDTGVPGGALERLALFSEWTRTTPPERITEGKGEDVTFSRDLLTYARRYGLNLDWFWLGSERGLVMSYHHAALKGGVQ</sequence>
<name>A0A2T6AR89_9RHOB</name>
<dbReference type="RefSeq" id="WP_108130260.1">
    <property type="nucleotide sequence ID" value="NZ_QBKP01000017.1"/>
</dbReference>
<dbReference type="OrthoDB" id="7776405at2"/>
<protein>
    <submittedName>
        <fullName evidence="1">Uncharacterized protein</fullName>
    </submittedName>
</protein>
<gene>
    <name evidence="1" type="ORF">C8N34_1175</name>
</gene>
<dbReference type="EMBL" id="QBKP01000017">
    <property type="protein sequence ID" value="PTX46317.1"/>
    <property type="molecule type" value="Genomic_DNA"/>
</dbReference>
<dbReference type="AlphaFoldDB" id="A0A2T6AR89"/>
<evidence type="ECO:0000313" key="2">
    <source>
        <dbReference type="Proteomes" id="UP000244224"/>
    </source>
</evidence>
<organism evidence="1 2">
    <name type="scientific">Gemmobacter caeni</name>
    <dbReference type="NCBI Taxonomy" id="589035"/>
    <lineage>
        <taxon>Bacteria</taxon>
        <taxon>Pseudomonadati</taxon>
        <taxon>Pseudomonadota</taxon>
        <taxon>Alphaproteobacteria</taxon>
        <taxon>Rhodobacterales</taxon>
        <taxon>Paracoccaceae</taxon>
        <taxon>Gemmobacter</taxon>
    </lineage>
</organism>
<reference evidence="1 2" key="1">
    <citation type="submission" date="2018-04" db="EMBL/GenBank/DDBJ databases">
        <title>Genomic Encyclopedia of Archaeal and Bacterial Type Strains, Phase II (KMG-II): from individual species to whole genera.</title>
        <authorList>
            <person name="Goeker M."/>
        </authorList>
    </citation>
    <scope>NUCLEOTIDE SEQUENCE [LARGE SCALE GENOMIC DNA]</scope>
    <source>
        <strain evidence="1 2">DSM 21823</strain>
    </source>
</reference>
<comment type="caution">
    <text evidence="1">The sequence shown here is derived from an EMBL/GenBank/DDBJ whole genome shotgun (WGS) entry which is preliminary data.</text>
</comment>
<dbReference type="Proteomes" id="UP000244224">
    <property type="component" value="Unassembled WGS sequence"/>
</dbReference>